<keyword evidence="4" id="KW-0812">Transmembrane</keyword>
<evidence type="ECO:0000313" key="5">
    <source>
        <dbReference type="EMBL" id="ALC49085.1"/>
    </source>
</evidence>
<evidence type="ECO:0000256" key="1">
    <source>
        <dbReference type="ARBA" id="ARBA00084097"/>
    </source>
</evidence>
<dbReference type="SMR" id="A0A0M4EV52"/>
<keyword evidence="6" id="KW-1185">Reference proteome</keyword>
<dbReference type="FunFam" id="3.60.20.40:FF:000001">
    <property type="entry name" value="Gamma-glutamyltranspeptidase 1"/>
    <property type="match status" value="1"/>
</dbReference>
<keyword evidence="1" id="KW-0800">Toxin</keyword>
<evidence type="ECO:0000256" key="2">
    <source>
        <dbReference type="PIRSR" id="PIRSR600101-1"/>
    </source>
</evidence>
<keyword evidence="4" id="KW-0472">Membrane</keyword>
<organism evidence="5 6">
    <name type="scientific">Drosophila busckii</name>
    <name type="common">Fruit fly</name>
    <dbReference type="NCBI Taxonomy" id="30019"/>
    <lineage>
        <taxon>Eukaryota</taxon>
        <taxon>Metazoa</taxon>
        <taxon>Ecdysozoa</taxon>
        <taxon>Arthropoda</taxon>
        <taxon>Hexapoda</taxon>
        <taxon>Insecta</taxon>
        <taxon>Pterygota</taxon>
        <taxon>Neoptera</taxon>
        <taxon>Endopterygota</taxon>
        <taxon>Diptera</taxon>
        <taxon>Brachycera</taxon>
        <taxon>Muscomorpha</taxon>
        <taxon>Ephydroidea</taxon>
        <taxon>Drosophilidae</taxon>
        <taxon>Drosophila</taxon>
    </lineage>
</organism>
<dbReference type="Pfam" id="PF01019">
    <property type="entry name" value="G_glu_transpept"/>
    <property type="match status" value="1"/>
</dbReference>
<dbReference type="GO" id="GO:0006751">
    <property type="term" value="P:glutathione catabolic process"/>
    <property type="evidence" value="ECO:0007669"/>
    <property type="project" value="InterPro"/>
</dbReference>
<protein>
    <submittedName>
        <fullName evidence="5">CG4829</fullName>
    </submittedName>
</protein>
<dbReference type="SUPFAM" id="SSF56235">
    <property type="entry name" value="N-terminal nucleophile aminohydrolases (Ntn hydrolases)"/>
    <property type="match status" value="1"/>
</dbReference>
<evidence type="ECO:0000256" key="3">
    <source>
        <dbReference type="PIRSR" id="PIRSR600101-2"/>
    </source>
</evidence>
<dbReference type="GO" id="GO:0036374">
    <property type="term" value="F:glutathione hydrolase activity"/>
    <property type="evidence" value="ECO:0007669"/>
    <property type="project" value="InterPro"/>
</dbReference>
<feature type="binding site" evidence="3">
    <location>
        <begin position="520"/>
        <end position="521"/>
    </location>
    <ligand>
        <name>L-glutamate</name>
        <dbReference type="ChEBI" id="CHEBI:29985"/>
    </ligand>
</feature>
<dbReference type="InterPro" id="IPR043138">
    <property type="entry name" value="GGT_lsub"/>
</dbReference>
<feature type="binding site" evidence="3">
    <location>
        <position position="543"/>
    </location>
    <ligand>
        <name>L-glutamate</name>
        <dbReference type="ChEBI" id="CHEBI:29985"/>
    </ligand>
</feature>
<dbReference type="OMA" id="QAQIFTR"/>
<feature type="binding site" evidence="3">
    <location>
        <begin position="470"/>
        <end position="472"/>
    </location>
    <ligand>
        <name>L-glutamate</name>
        <dbReference type="ChEBI" id="CHEBI:29985"/>
    </ligand>
</feature>
<dbReference type="EMBL" id="CP012528">
    <property type="protein sequence ID" value="ALC49085.1"/>
    <property type="molecule type" value="Genomic_DNA"/>
</dbReference>
<accession>A0A0M4EV52</accession>
<feature type="transmembrane region" description="Helical" evidence="4">
    <location>
        <begin position="88"/>
        <end position="121"/>
    </location>
</feature>
<keyword evidence="1" id="KW-1202">Platelet aggregation activating toxin</keyword>
<dbReference type="STRING" id="30019.A0A0M4EV52"/>
<keyword evidence="1" id="KW-1199">Hemostasis impairing toxin</keyword>
<keyword evidence="4" id="KW-1133">Transmembrane helix</keyword>
<dbReference type="InterPro" id="IPR043137">
    <property type="entry name" value="GGT_ssub_C"/>
</dbReference>
<dbReference type="PANTHER" id="PTHR11686">
    <property type="entry name" value="GAMMA GLUTAMYL TRANSPEPTIDASE"/>
    <property type="match status" value="1"/>
</dbReference>
<dbReference type="Gene3D" id="3.60.20.40">
    <property type="match status" value="1"/>
</dbReference>
<dbReference type="FunFam" id="1.10.246.130:FF:000001">
    <property type="entry name" value="Gamma-glutamyltransferase 5 isoform 1"/>
    <property type="match status" value="1"/>
</dbReference>
<dbReference type="Proteomes" id="UP000494163">
    <property type="component" value="Chromosome X"/>
</dbReference>
<dbReference type="PRINTS" id="PR01210">
    <property type="entry name" value="GGTRANSPTASE"/>
</dbReference>
<dbReference type="PANTHER" id="PTHR11686:SF9">
    <property type="entry name" value="RE13973P"/>
    <property type="match status" value="1"/>
</dbReference>
<evidence type="ECO:0000256" key="4">
    <source>
        <dbReference type="SAM" id="Phobius"/>
    </source>
</evidence>
<proteinExistence type="predicted"/>
<dbReference type="InterPro" id="IPR029055">
    <property type="entry name" value="Ntn_hydrolases_N"/>
</dbReference>
<dbReference type="InterPro" id="IPR000101">
    <property type="entry name" value="GGT_peptidase"/>
</dbReference>
<sequence>MHSTACGVGASATNLASLQTSSSSATADAHKMVHHSNEDAMNKIPLKSHSGLDDEERNGGELMQDTNAAEEARREQMRANVLVWMKKLTIGLICFIGIALISYVIISLCFSATYFSFFFVVSDILQRNGSAVDATIAMMLCNGLTTPQSMGIGGGLLMNIYERATQQGHQIDAHPNAPYVDAMEYEANPNATLAGPMSIAVPGEVRGYQLAHMKFGKLPWRELVTPSLEICQTGYEVSRHLARSLKRLWHKIKHQPQFHSSFAPAETGEPLEAGSLAKPSPALCDSYRLLAENGAMDFYNGTLAKLIIEDLNELGSKMSEDDLDAYQAEVRLSITMPLGSDTVYAVPPVSSGSVVSYVLSVLKGYNFTREDFGSDEQLALTIHRISEALKLGFARRGELGDQRFVDVRELVSQLNNPEYGNQQRLLINDSHVLDGPEAYGAHFSAEDDRFGTSGLTVLAPNGDAVAVSSSINFYFGSLLVGPRTGIVFNNALNDFSRKSRNDELPPSPSNFLEPYKRPMSSQSPMLITDAEGNVRLAIAASGSGKIIPAVVEVIARVLWFGEDIKTAVDAPRFYHQLKPDTLDYEPKMWNERVKQLLEQRGHTLKEIPKMEPTTTVCAIVRNSTAIYANSDYRKQGFVAGY</sequence>
<reference evidence="5 6" key="1">
    <citation type="submission" date="2015-08" db="EMBL/GenBank/DDBJ databases">
        <title>Ancestral chromatin configuration constrains chromatin evolution on differentiating sex chromosomes in Drosophila.</title>
        <authorList>
            <person name="Zhou Q."/>
            <person name="Bachtrog D."/>
        </authorList>
    </citation>
    <scope>NUCLEOTIDE SEQUENCE [LARGE SCALE GENOMIC DNA]</scope>
    <source>
        <tissue evidence="5">Whole larvae</tissue>
    </source>
</reference>
<dbReference type="GO" id="GO:0005886">
    <property type="term" value="C:plasma membrane"/>
    <property type="evidence" value="ECO:0007669"/>
    <property type="project" value="TreeGrafter"/>
</dbReference>
<dbReference type="Gene3D" id="1.10.246.130">
    <property type="match status" value="1"/>
</dbReference>
<dbReference type="OrthoDB" id="1081007at2759"/>
<feature type="active site" description="Nucleophile" evidence="2">
    <location>
        <position position="452"/>
    </location>
</feature>
<gene>
    <name evidence="5" type="ORF">Dbus_chrXg941</name>
</gene>
<evidence type="ECO:0000313" key="6">
    <source>
        <dbReference type="Proteomes" id="UP000494163"/>
    </source>
</evidence>
<dbReference type="AlphaFoldDB" id="A0A0M4EV52"/>
<name>A0A0M4EV52_DROBS</name>
<feature type="binding site" evidence="3">
    <location>
        <position position="494"/>
    </location>
    <ligand>
        <name>L-glutamate</name>
        <dbReference type="ChEBI" id="CHEBI:29985"/>
    </ligand>
</feature>